<keyword evidence="10" id="KW-1185">Reference proteome</keyword>
<dbReference type="PANTHER" id="PTHR42844">
    <property type="entry name" value="DIHYDRONEOPTERIN ALDOLASE 1-RELATED"/>
    <property type="match status" value="1"/>
</dbReference>
<keyword evidence="5" id="KW-0289">Folate biosynthesis</keyword>
<dbReference type="Pfam" id="PF02152">
    <property type="entry name" value="FolB"/>
    <property type="match status" value="2"/>
</dbReference>
<dbReference type="Gene3D" id="3.30.1130.10">
    <property type="match status" value="2"/>
</dbReference>
<gene>
    <name evidence="9" type="ORF">BDZ94DRAFT_1246590</name>
</gene>
<evidence type="ECO:0000259" key="8">
    <source>
        <dbReference type="SMART" id="SM00905"/>
    </source>
</evidence>
<dbReference type="InterPro" id="IPR006156">
    <property type="entry name" value="Dihydroneopterin_aldolase"/>
</dbReference>
<accession>A0A9P6CPU4</accession>
<evidence type="ECO:0000313" key="9">
    <source>
        <dbReference type="EMBL" id="KAF9468354.1"/>
    </source>
</evidence>
<dbReference type="GO" id="GO:0005737">
    <property type="term" value="C:cytoplasm"/>
    <property type="evidence" value="ECO:0007669"/>
    <property type="project" value="TreeGrafter"/>
</dbReference>
<sequence length="255" mass="27879">MSNSRTDSSKTDVVFIDTLALTANVGPDCWGRERVQPVNISVYLHLETSYLTAAGRSDDVLDSVHYGHLSKAITGLVRDKADAPFGNVDALVKDVSEQAFLLAGLVASEVRVVIDLPKQILLAANFSIDVLTPRDLASTFCARKITITDLIIPVVIGVNPPEREAKQRVITNIIIVEKEGHHPTPKYPEIVSRISKDIESSSYLTLEKFVLEIVQTACLSSEVIEEVTVRAQKPSALSFAHSSGVQITRQRTAFV</sequence>
<evidence type="ECO:0000256" key="2">
    <source>
        <dbReference type="ARBA" id="ARBA00005013"/>
    </source>
</evidence>
<name>A0A9P6CPU4_9AGAR</name>
<evidence type="ECO:0000313" key="10">
    <source>
        <dbReference type="Proteomes" id="UP000807353"/>
    </source>
</evidence>
<proteinExistence type="inferred from homology"/>
<keyword evidence="6" id="KW-0456">Lyase</keyword>
<dbReference type="SUPFAM" id="SSF55620">
    <property type="entry name" value="Tetrahydrobiopterin biosynthesis enzymes-like"/>
    <property type="match status" value="2"/>
</dbReference>
<dbReference type="PANTHER" id="PTHR42844:SF1">
    <property type="entry name" value="DIHYDRONEOPTERIN ALDOLASE 1-RELATED"/>
    <property type="match status" value="1"/>
</dbReference>
<comment type="similarity">
    <text evidence="3">Belongs to the DHNA family.</text>
</comment>
<comment type="catalytic activity">
    <reaction evidence="1">
        <text>7,8-dihydroneopterin = 6-hydroxymethyl-7,8-dihydropterin + glycolaldehyde</text>
        <dbReference type="Rhea" id="RHEA:10540"/>
        <dbReference type="ChEBI" id="CHEBI:17001"/>
        <dbReference type="ChEBI" id="CHEBI:17071"/>
        <dbReference type="ChEBI" id="CHEBI:44841"/>
        <dbReference type="EC" id="4.1.2.25"/>
    </reaction>
</comment>
<dbReference type="InterPro" id="IPR043133">
    <property type="entry name" value="GTP-CH-I_C/QueF"/>
</dbReference>
<dbReference type="InterPro" id="IPR006157">
    <property type="entry name" value="FolB_dom"/>
</dbReference>
<dbReference type="EMBL" id="MU150233">
    <property type="protein sequence ID" value="KAF9468354.1"/>
    <property type="molecule type" value="Genomic_DNA"/>
</dbReference>
<evidence type="ECO:0000256" key="1">
    <source>
        <dbReference type="ARBA" id="ARBA00001353"/>
    </source>
</evidence>
<evidence type="ECO:0000256" key="7">
    <source>
        <dbReference type="ARBA" id="ARBA00032903"/>
    </source>
</evidence>
<evidence type="ECO:0000256" key="5">
    <source>
        <dbReference type="ARBA" id="ARBA00022909"/>
    </source>
</evidence>
<evidence type="ECO:0000256" key="3">
    <source>
        <dbReference type="ARBA" id="ARBA00005708"/>
    </source>
</evidence>
<protein>
    <recommendedName>
        <fullName evidence="4">dihydroneopterin aldolase</fullName>
        <ecNumber evidence="4">4.1.2.25</ecNumber>
    </recommendedName>
    <alternativeName>
        <fullName evidence="7">7,8-dihydroneopterin aldolase</fullName>
    </alternativeName>
</protein>
<feature type="domain" description="Dihydroneopterin aldolase/epimerase" evidence="8">
    <location>
        <begin position="14"/>
        <end position="132"/>
    </location>
</feature>
<reference evidence="9" key="1">
    <citation type="submission" date="2020-11" db="EMBL/GenBank/DDBJ databases">
        <authorList>
            <consortium name="DOE Joint Genome Institute"/>
            <person name="Ahrendt S."/>
            <person name="Riley R."/>
            <person name="Andreopoulos W."/>
            <person name="Labutti K."/>
            <person name="Pangilinan J."/>
            <person name="Ruiz-Duenas F.J."/>
            <person name="Barrasa J.M."/>
            <person name="Sanchez-Garcia M."/>
            <person name="Camarero S."/>
            <person name="Miyauchi S."/>
            <person name="Serrano A."/>
            <person name="Linde D."/>
            <person name="Babiker R."/>
            <person name="Drula E."/>
            <person name="Ayuso-Fernandez I."/>
            <person name="Pacheco R."/>
            <person name="Padilla G."/>
            <person name="Ferreira P."/>
            <person name="Barriuso J."/>
            <person name="Kellner H."/>
            <person name="Castanera R."/>
            <person name="Alfaro M."/>
            <person name="Ramirez L."/>
            <person name="Pisabarro A.G."/>
            <person name="Kuo A."/>
            <person name="Tritt A."/>
            <person name="Lipzen A."/>
            <person name="He G."/>
            <person name="Yan M."/>
            <person name="Ng V."/>
            <person name="Cullen D."/>
            <person name="Martin F."/>
            <person name="Rosso M.-N."/>
            <person name="Henrissat B."/>
            <person name="Hibbett D."/>
            <person name="Martinez A.T."/>
            <person name="Grigoriev I.V."/>
        </authorList>
    </citation>
    <scope>NUCLEOTIDE SEQUENCE</scope>
    <source>
        <strain evidence="9">CBS 247.69</strain>
    </source>
</reference>
<comment type="pathway">
    <text evidence="2">Cofactor biosynthesis; tetrahydrofolate biosynthesis; 2-amino-4-hydroxy-6-hydroxymethyl-7,8-dihydropteridine diphosphate from 7,8-dihydroneopterin triphosphate: step 3/4.</text>
</comment>
<dbReference type="OrthoDB" id="5425486at2759"/>
<comment type="caution">
    <text evidence="9">The sequence shown here is derived from an EMBL/GenBank/DDBJ whole genome shotgun (WGS) entry which is preliminary data.</text>
</comment>
<feature type="domain" description="Dihydroneopterin aldolase/epimerase" evidence="8">
    <location>
        <begin position="145"/>
        <end position="249"/>
    </location>
</feature>
<evidence type="ECO:0000256" key="4">
    <source>
        <dbReference type="ARBA" id="ARBA00013043"/>
    </source>
</evidence>
<dbReference type="GO" id="GO:0004150">
    <property type="term" value="F:dihydroneopterin aldolase activity"/>
    <property type="evidence" value="ECO:0007669"/>
    <property type="project" value="UniProtKB-EC"/>
</dbReference>
<dbReference type="Proteomes" id="UP000807353">
    <property type="component" value="Unassembled WGS sequence"/>
</dbReference>
<evidence type="ECO:0000256" key="6">
    <source>
        <dbReference type="ARBA" id="ARBA00023239"/>
    </source>
</evidence>
<organism evidence="9 10">
    <name type="scientific">Collybia nuda</name>
    <dbReference type="NCBI Taxonomy" id="64659"/>
    <lineage>
        <taxon>Eukaryota</taxon>
        <taxon>Fungi</taxon>
        <taxon>Dikarya</taxon>
        <taxon>Basidiomycota</taxon>
        <taxon>Agaricomycotina</taxon>
        <taxon>Agaricomycetes</taxon>
        <taxon>Agaricomycetidae</taxon>
        <taxon>Agaricales</taxon>
        <taxon>Tricholomatineae</taxon>
        <taxon>Clitocybaceae</taxon>
        <taxon>Collybia</taxon>
    </lineage>
</organism>
<dbReference type="AlphaFoldDB" id="A0A9P6CPU4"/>
<dbReference type="GO" id="GO:0046656">
    <property type="term" value="P:folic acid biosynthetic process"/>
    <property type="evidence" value="ECO:0007669"/>
    <property type="project" value="UniProtKB-KW"/>
</dbReference>
<dbReference type="SMART" id="SM00905">
    <property type="entry name" value="FolB"/>
    <property type="match status" value="2"/>
</dbReference>
<dbReference type="EC" id="4.1.2.25" evidence="4"/>